<name>A0ABQ5JIG3_9LACO</name>
<protein>
    <recommendedName>
        <fullName evidence="3">UPF0122 protein LPAF129_05750</fullName>
    </recommendedName>
</protein>
<organism evidence="5 6">
    <name type="scientific">Ligilactobacillus pabuli</name>
    <dbReference type="NCBI Taxonomy" id="2886039"/>
    <lineage>
        <taxon>Bacteria</taxon>
        <taxon>Bacillati</taxon>
        <taxon>Bacillota</taxon>
        <taxon>Bacilli</taxon>
        <taxon>Lactobacillales</taxon>
        <taxon>Lactobacillaceae</taxon>
        <taxon>Ligilactobacillus</taxon>
    </lineage>
</organism>
<dbReference type="PANTHER" id="PTHR40083">
    <property type="entry name" value="UPF0122 PROTEIN CBO2450/CLC_2298"/>
    <property type="match status" value="1"/>
</dbReference>
<evidence type="ECO:0000256" key="4">
    <source>
        <dbReference type="SAM" id="Coils"/>
    </source>
</evidence>
<dbReference type="InterPro" id="IPR036388">
    <property type="entry name" value="WH-like_DNA-bd_sf"/>
</dbReference>
<evidence type="ECO:0000313" key="5">
    <source>
        <dbReference type="EMBL" id="GKS80890.1"/>
    </source>
</evidence>
<evidence type="ECO:0000256" key="3">
    <source>
        <dbReference type="HAMAP-Rule" id="MF_00245"/>
    </source>
</evidence>
<sequence length="112" mass="13430">MELAKTNRINALFDFYEGLLTSKQMQYIGFYYQDDYSLGEIAENFAVSRQAVYDNIKRTEQTLENYEDKLHLYRDFLERNQKIDSLMTYALDHYQDDQTLVKLITDLEETED</sequence>
<dbReference type="HAMAP" id="MF_00245">
    <property type="entry name" value="UPF0122"/>
    <property type="match status" value="1"/>
</dbReference>
<reference evidence="5" key="1">
    <citation type="journal article" date="2022" name="Int. J. Syst. Evol. Microbiol.">
        <title>A novel species of lactic acid bacteria, Ligilactobacillus pabuli sp. nov., isolated from alfalfa silage.</title>
        <authorList>
            <person name="Tohno M."/>
            <person name="Tanizawa Y."/>
            <person name="Sawada H."/>
            <person name="Sakamoto M."/>
            <person name="Ohkuma M."/>
            <person name="Kobayashi H."/>
        </authorList>
    </citation>
    <scope>NUCLEOTIDE SEQUENCE</scope>
    <source>
        <strain evidence="5">AF129</strain>
    </source>
</reference>
<feature type="coiled-coil region" evidence="4">
    <location>
        <begin position="49"/>
        <end position="76"/>
    </location>
</feature>
<accession>A0ABQ5JIG3</accession>
<dbReference type="Pfam" id="PF04297">
    <property type="entry name" value="UPF0122"/>
    <property type="match status" value="1"/>
</dbReference>
<dbReference type="Proteomes" id="UP001055149">
    <property type="component" value="Unassembled WGS sequence"/>
</dbReference>
<dbReference type="EMBL" id="BQXH01000004">
    <property type="protein sequence ID" value="GKS80890.1"/>
    <property type="molecule type" value="Genomic_DNA"/>
</dbReference>
<comment type="caution">
    <text evidence="5">The sequence shown here is derived from an EMBL/GenBank/DDBJ whole genome shotgun (WGS) entry which is preliminary data.</text>
</comment>
<dbReference type="NCBIfam" id="NF045758">
    <property type="entry name" value="YlxM"/>
    <property type="match status" value="1"/>
</dbReference>
<keyword evidence="4" id="KW-0175">Coiled coil</keyword>
<dbReference type="InterPro" id="IPR007394">
    <property type="entry name" value="UPF0122"/>
</dbReference>
<dbReference type="SUPFAM" id="SSF88659">
    <property type="entry name" value="Sigma3 and sigma4 domains of RNA polymerase sigma factors"/>
    <property type="match status" value="1"/>
</dbReference>
<dbReference type="PANTHER" id="PTHR40083:SF1">
    <property type="entry name" value="UPF0122 PROTEIN YLXM"/>
    <property type="match status" value="1"/>
</dbReference>
<dbReference type="InterPro" id="IPR013324">
    <property type="entry name" value="RNA_pol_sigma_r3/r4-like"/>
</dbReference>
<dbReference type="Gene3D" id="1.10.10.10">
    <property type="entry name" value="Winged helix-like DNA-binding domain superfamily/Winged helix DNA-binding domain"/>
    <property type="match status" value="1"/>
</dbReference>
<evidence type="ECO:0000256" key="2">
    <source>
        <dbReference type="ARBA" id="ARBA00024764"/>
    </source>
</evidence>
<keyword evidence="6" id="KW-1185">Reference proteome</keyword>
<comment type="function">
    <text evidence="2 3">Might take part in the signal recognition particle (SRP) pathway. This is inferred from the conservation of its genetic proximity to ftsY/ffh. May be a regulatory protein.</text>
</comment>
<proteinExistence type="inferred from homology"/>
<dbReference type="InterPro" id="IPR054831">
    <property type="entry name" value="UPF0122_fam_protein"/>
</dbReference>
<dbReference type="NCBIfam" id="NF001070">
    <property type="entry name" value="PRK00118.1-6"/>
    <property type="match status" value="1"/>
</dbReference>
<evidence type="ECO:0000313" key="6">
    <source>
        <dbReference type="Proteomes" id="UP001055149"/>
    </source>
</evidence>
<dbReference type="NCBIfam" id="NF001068">
    <property type="entry name" value="PRK00118.1-4"/>
    <property type="match status" value="1"/>
</dbReference>
<comment type="similarity">
    <text evidence="1 3">Belongs to the UPF0122 family.</text>
</comment>
<gene>
    <name evidence="5" type="ORF">LPAF129_05750</name>
</gene>
<dbReference type="RefSeq" id="WP_244054665.1">
    <property type="nucleotide sequence ID" value="NZ_BQXH01000004.1"/>
</dbReference>
<evidence type="ECO:0000256" key="1">
    <source>
        <dbReference type="ARBA" id="ARBA00008720"/>
    </source>
</evidence>